<protein>
    <recommendedName>
        <fullName evidence="4">4-alpha-glucanotransferase</fullName>
        <ecNumber evidence="3">2.4.1.25</ecNumber>
    </recommendedName>
    <alternativeName>
        <fullName evidence="8">Amylomaltase</fullName>
    </alternativeName>
    <alternativeName>
        <fullName evidence="9">Disproportionating enzyme</fullName>
    </alternativeName>
</protein>
<dbReference type="SUPFAM" id="SSF51445">
    <property type="entry name" value="(Trans)glycosidases"/>
    <property type="match status" value="1"/>
</dbReference>
<evidence type="ECO:0000256" key="1">
    <source>
        <dbReference type="ARBA" id="ARBA00000439"/>
    </source>
</evidence>
<reference evidence="10 11" key="1">
    <citation type="submission" date="2015-02" db="EMBL/GenBank/DDBJ databases">
        <title>Genome sequene of Rhodovulum sulfidophilum DSM 2351.</title>
        <authorList>
            <person name="Nagao N."/>
        </authorList>
    </citation>
    <scope>NUCLEOTIDE SEQUENCE [LARGE SCALE GENOMIC DNA]</scope>
    <source>
        <strain evidence="10 11">DSM 2351</strain>
    </source>
</reference>
<dbReference type="AlphaFoldDB" id="A0A0D6B2W0"/>
<keyword evidence="5" id="KW-0328">Glycosyltransferase</keyword>
<evidence type="ECO:0000256" key="2">
    <source>
        <dbReference type="ARBA" id="ARBA00005684"/>
    </source>
</evidence>
<dbReference type="Proteomes" id="UP000064912">
    <property type="component" value="Chromosome"/>
</dbReference>
<dbReference type="PATRIC" id="fig|35806.4.peg.1931"/>
<dbReference type="EC" id="2.4.1.25" evidence="3"/>
<name>A0A0D6B2W0_RHOSU</name>
<dbReference type="Gene3D" id="3.20.20.80">
    <property type="entry name" value="Glycosidases"/>
    <property type="match status" value="1"/>
</dbReference>
<evidence type="ECO:0000256" key="8">
    <source>
        <dbReference type="ARBA" id="ARBA00031423"/>
    </source>
</evidence>
<comment type="catalytic activity">
    <reaction evidence="1">
        <text>Transfers a segment of a (1-&gt;4)-alpha-D-glucan to a new position in an acceptor, which may be glucose or a (1-&gt;4)-alpha-D-glucan.</text>
        <dbReference type="EC" id="2.4.1.25"/>
    </reaction>
</comment>
<organism evidence="10 11">
    <name type="scientific">Rhodovulum sulfidophilum</name>
    <name type="common">Rhodobacter sulfidophilus</name>
    <dbReference type="NCBI Taxonomy" id="35806"/>
    <lineage>
        <taxon>Bacteria</taxon>
        <taxon>Pseudomonadati</taxon>
        <taxon>Pseudomonadota</taxon>
        <taxon>Alphaproteobacteria</taxon>
        <taxon>Rhodobacterales</taxon>
        <taxon>Paracoccaceae</taxon>
        <taxon>Rhodovulum</taxon>
    </lineage>
</organism>
<evidence type="ECO:0000256" key="9">
    <source>
        <dbReference type="ARBA" id="ARBA00031501"/>
    </source>
</evidence>
<dbReference type="Pfam" id="PF02446">
    <property type="entry name" value="Glyco_hydro_77"/>
    <property type="match status" value="1"/>
</dbReference>
<dbReference type="InterPro" id="IPR017853">
    <property type="entry name" value="GH"/>
</dbReference>
<gene>
    <name evidence="10" type="ORF">NHU_01874</name>
</gene>
<evidence type="ECO:0000313" key="11">
    <source>
        <dbReference type="Proteomes" id="UP000064912"/>
    </source>
</evidence>
<comment type="similarity">
    <text evidence="2">Belongs to the disproportionating enzyme family.</text>
</comment>
<dbReference type="GO" id="GO:0004134">
    <property type="term" value="F:4-alpha-glucanotransferase activity"/>
    <property type="evidence" value="ECO:0007669"/>
    <property type="project" value="UniProtKB-EC"/>
</dbReference>
<dbReference type="GO" id="GO:0005975">
    <property type="term" value="P:carbohydrate metabolic process"/>
    <property type="evidence" value="ECO:0007669"/>
    <property type="project" value="InterPro"/>
</dbReference>
<evidence type="ECO:0000256" key="7">
    <source>
        <dbReference type="ARBA" id="ARBA00023277"/>
    </source>
</evidence>
<evidence type="ECO:0000256" key="3">
    <source>
        <dbReference type="ARBA" id="ARBA00012560"/>
    </source>
</evidence>
<dbReference type="KEGG" id="rsu:NHU_01874"/>
<evidence type="ECO:0000256" key="4">
    <source>
        <dbReference type="ARBA" id="ARBA00020295"/>
    </source>
</evidence>
<dbReference type="PANTHER" id="PTHR32438:SF5">
    <property type="entry name" value="4-ALPHA-GLUCANOTRANSFERASE DPE1, CHLOROPLASTIC_AMYLOPLASTIC"/>
    <property type="match status" value="1"/>
</dbReference>
<evidence type="ECO:0000256" key="5">
    <source>
        <dbReference type="ARBA" id="ARBA00022676"/>
    </source>
</evidence>
<dbReference type="InterPro" id="IPR003385">
    <property type="entry name" value="Glyco_hydro_77"/>
</dbReference>
<evidence type="ECO:0000313" key="10">
    <source>
        <dbReference type="EMBL" id="BAQ69029.1"/>
    </source>
</evidence>
<accession>A0A0D6B2W0</accession>
<dbReference type="eggNOG" id="COG1640">
    <property type="taxonomic scope" value="Bacteria"/>
</dbReference>
<dbReference type="EMBL" id="AP014800">
    <property type="protein sequence ID" value="BAQ69029.1"/>
    <property type="molecule type" value="Genomic_DNA"/>
</dbReference>
<sequence>MSSLAALARATGILPGYRDLTGTERPTAPETAQALLAAMGLAAATEAEAASSLDALEAARAARHLPDWLVLDEGRAPGLDVPAAWRIELETGGVIEGRAEDPLPDLPLGIHRLRVGAEETALLSAPPALALPRRGWGVVLPLYGLRDAGRGGLGDYADLRQALEGFAGRGAGFVGVNPIHAGFPADPHAISPYSPSHRRRFNVAHLAVPGEAASPGGELVDYPPAIAARLAALKSAFAGLDASALSELAAFRAARGPELELFAIHQALSDRFGPYWPDWPAEYRTCAAPAVADFAAANGGAVAFHAWLQFLAETQLAAIREAGAAAGMAQGLYLDLAVGTHPAGAETWADPGLFAQGVSLGAPPDAFAPQGQSWGLAPMLPGVLAARGFRPLAETLRAQLRFAGLLRIDHILGFERTFWVPEGGAPGGYVKMPRAALLAVARIEAAREGAVIVGEDLGNVPEGLREDLAASGLLGCRLAMFDPEIASWPEPVLGSFGSHDLPPFAAWGAGRDIDWHSRLGHIPPERAEALAAERAGQAQALGVRIVGAGVDALHAALAASPARLIALQTEDMLGATEQANLPGTVDSHPNWRRRIGPAAADLADCEPVRRAARIMVRAGR</sequence>
<keyword evidence="7" id="KW-0119">Carbohydrate metabolism</keyword>
<keyword evidence="6" id="KW-0808">Transferase</keyword>
<proteinExistence type="inferred from homology"/>
<evidence type="ECO:0000256" key="6">
    <source>
        <dbReference type="ARBA" id="ARBA00022679"/>
    </source>
</evidence>
<dbReference type="PANTHER" id="PTHR32438">
    <property type="entry name" value="4-ALPHA-GLUCANOTRANSFERASE DPE1, CHLOROPLASTIC/AMYLOPLASTIC"/>
    <property type="match status" value="1"/>
</dbReference>